<comment type="subcellular location">
    <subcellularLocation>
        <location evidence="1">Membrane</location>
        <topology evidence="1">Multi-pass membrane protein</topology>
    </subcellularLocation>
</comment>
<keyword evidence="2 5" id="KW-0812">Transmembrane</keyword>
<evidence type="ECO:0000256" key="1">
    <source>
        <dbReference type="ARBA" id="ARBA00004141"/>
    </source>
</evidence>
<gene>
    <name evidence="6" type="ORF">BN3087_220039</name>
</gene>
<evidence type="ECO:0000256" key="3">
    <source>
        <dbReference type="ARBA" id="ARBA00022989"/>
    </source>
</evidence>
<dbReference type="EMBL" id="FAXN01000021">
    <property type="protein sequence ID" value="CUV65222.1"/>
    <property type="molecule type" value="Genomic_DNA"/>
</dbReference>
<keyword evidence="3 5" id="KW-1133">Transmembrane helix</keyword>
<proteinExistence type="predicted"/>
<feature type="transmembrane region" description="Helical" evidence="5">
    <location>
        <begin position="7"/>
        <end position="27"/>
    </location>
</feature>
<evidence type="ECO:0000256" key="2">
    <source>
        <dbReference type="ARBA" id="ARBA00022692"/>
    </source>
</evidence>
<evidence type="ECO:0008006" key="7">
    <source>
        <dbReference type="Google" id="ProtNLM"/>
    </source>
</evidence>
<organism evidence="6">
    <name type="scientific">Sulfurovum sp. enrichment culture clone C5</name>
    <dbReference type="NCBI Taxonomy" id="497650"/>
    <lineage>
        <taxon>Bacteria</taxon>
        <taxon>Pseudomonadati</taxon>
        <taxon>Campylobacterota</taxon>
        <taxon>Epsilonproteobacteria</taxon>
        <taxon>Campylobacterales</taxon>
        <taxon>Sulfurovaceae</taxon>
        <taxon>Sulfurovum</taxon>
        <taxon>environmental samples</taxon>
    </lineage>
</organism>
<protein>
    <recommendedName>
        <fullName evidence="7">Holin</fullName>
    </recommendedName>
</protein>
<dbReference type="InterPro" id="IPR006480">
    <property type="entry name" value="Phage_holin_4_1"/>
</dbReference>
<evidence type="ECO:0000256" key="4">
    <source>
        <dbReference type="ARBA" id="ARBA00023136"/>
    </source>
</evidence>
<feature type="transmembrane region" description="Helical" evidence="5">
    <location>
        <begin position="33"/>
        <end position="53"/>
    </location>
</feature>
<name>A0A0S4XN78_9BACT</name>
<evidence type="ECO:0000256" key="5">
    <source>
        <dbReference type="SAM" id="Phobius"/>
    </source>
</evidence>
<accession>A0A0S4XN78</accession>
<reference evidence="6" key="1">
    <citation type="submission" date="2015-11" db="EMBL/GenBank/DDBJ databases">
        <authorList>
            <person name="Zhang Y."/>
            <person name="Guo Z."/>
        </authorList>
    </citation>
    <scope>NUCLEOTIDE SEQUENCE</scope>
    <source>
        <strain evidence="6">BN30871</strain>
    </source>
</reference>
<dbReference type="GO" id="GO:0016020">
    <property type="term" value="C:membrane"/>
    <property type="evidence" value="ECO:0007669"/>
    <property type="project" value="UniProtKB-SubCell"/>
</dbReference>
<keyword evidence="4 5" id="KW-0472">Membrane</keyword>
<evidence type="ECO:0000313" key="6">
    <source>
        <dbReference type="EMBL" id="CUV65222.1"/>
    </source>
</evidence>
<dbReference type="AlphaFoldDB" id="A0A0S4XN78"/>
<dbReference type="Pfam" id="PF05105">
    <property type="entry name" value="Phage_holin_4_1"/>
    <property type="match status" value="1"/>
</dbReference>
<sequence>MSNDEIFQVKVIVLTFATYIAMLLHYLGLSTEIFVIYAFLLVVDYLTGIGRAYKLDIKITSKEMWAGIISKLSSLFVPILLGMGFKTVGADGVKALEVGMIILSLSEVYSSISNIHAIKTTKDLPEFDALASIARWLKAKILSYEEKK</sequence>